<evidence type="ECO:0000256" key="7">
    <source>
        <dbReference type="SAM" id="SignalP"/>
    </source>
</evidence>
<comment type="subcellular location">
    <subcellularLocation>
        <location evidence="1">Secreted</location>
    </subcellularLocation>
</comment>
<keyword evidence="4" id="KW-0929">Antimicrobial</keyword>
<evidence type="ECO:0000256" key="6">
    <source>
        <dbReference type="ARBA" id="ARBA00023157"/>
    </source>
</evidence>
<reference evidence="11" key="1">
    <citation type="submission" date="2009-10" db="EMBL/GenBank/DDBJ databases">
        <title>The highest antimicrobial peptides diversity, skin antimicrobial peptides peptidomics of Amphibian, Rana andersonii.</title>
        <authorList>
            <person name="Yang X."/>
            <person name="Liang X."/>
            <person name="Zhang Y."/>
            <person name="Lee W.-H."/>
        </authorList>
    </citation>
    <scope>NUCLEOTIDE SEQUENCE</scope>
    <source>
        <tissue evidence="11">Skin</tissue>
    </source>
</reference>
<dbReference type="GO" id="GO:0050829">
    <property type="term" value="P:defense response to Gram-negative bacterium"/>
    <property type="evidence" value="ECO:0007669"/>
    <property type="project" value="UniProtKB-ARBA"/>
</dbReference>
<feature type="domain" description="Frog antimicrobial peptide propeptide" evidence="8">
    <location>
        <begin position="2"/>
        <end position="42"/>
    </location>
</feature>
<dbReference type="Pfam" id="PF03032">
    <property type="entry name" value="FSAP_sig_propep"/>
    <property type="match status" value="1"/>
</dbReference>
<dbReference type="AlphaFoldDB" id="D2K8C6"/>
<dbReference type="EMBL" id="GU133703">
    <property type="protein sequence ID" value="ADP05768.1"/>
    <property type="molecule type" value="mRNA"/>
</dbReference>
<evidence type="ECO:0000313" key="10">
    <source>
        <dbReference type="EMBL" id="ACZ71272.1"/>
    </source>
</evidence>
<organism evidence="10">
    <name type="scientific">Odorrana andersonii</name>
    <name type="common">Golden crossband frog</name>
    <name type="synonym">Rana andersonii</name>
    <dbReference type="NCBI Taxonomy" id="369514"/>
    <lineage>
        <taxon>Eukaryota</taxon>
        <taxon>Metazoa</taxon>
        <taxon>Chordata</taxon>
        <taxon>Craniata</taxon>
        <taxon>Vertebrata</taxon>
        <taxon>Euteleostomi</taxon>
        <taxon>Amphibia</taxon>
        <taxon>Batrachia</taxon>
        <taxon>Anura</taxon>
        <taxon>Neobatrachia</taxon>
        <taxon>Ranoidea</taxon>
        <taxon>Ranidae</taxon>
        <taxon>Odorrana</taxon>
    </lineage>
</organism>
<evidence type="ECO:0000256" key="2">
    <source>
        <dbReference type="ARBA" id="ARBA00022446"/>
    </source>
</evidence>
<evidence type="ECO:0000256" key="3">
    <source>
        <dbReference type="ARBA" id="ARBA00022525"/>
    </source>
</evidence>
<evidence type="ECO:0000259" key="9">
    <source>
        <dbReference type="Pfam" id="PF08023"/>
    </source>
</evidence>
<feature type="signal peptide" evidence="7">
    <location>
        <begin position="1"/>
        <end position="22"/>
    </location>
</feature>
<dbReference type="EMBL" id="GU188611">
    <property type="protein sequence ID" value="ACZ71286.1"/>
    <property type="molecule type" value="mRNA"/>
</dbReference>
<dbReference type="Pfam" id="PF08023">
    <property type="entry name" value="Antimicrobial_2"/>
    <property type="match status" value="1"/>
</dbReference>
<keyword evidence="6" id="KW-1015">Disulfide bond</keyword>
<dbReference type="EMBL" id="GU188597">
    <property type="protein sequence ID" value="ACZ71272.1"/>
    <property type="molecule type" value="mRNA"/>
</dbReference>
<dbReference type="GO" id="GO:0005576">
    <property type="term" value="C:extracellular region"/>
    <property type="evidence" value="ECO:0007669"/>
    <property type="project" value="UniProtKB-SubCell"/>
</dbReference>
<feature type="domain" description="Frog antimicrobial peptide brevinin-2/esculentin type" evidence="9">
    <location>
        <begin position="44"/>
        <end position="76"/>
    </location>
</feature>
<keyword evidence="5 7" id="KW-0732">Signal</keyword>
<dbReference type="EMBL" id="GU133702">
    <property type="protein sequence ID" value="ADP05767.1"/>
    <property type="molecule type" value="mRNA"/>
</dbReference>
<feature type="chain" id="PRO_5007650712" evidence="7">
    <location>
        <begin position="23"/>
        <end position="76"/>
    </location>
</feature>
<dbReference type="InterPro" id="IPR012521">
    <property type="entry name" value="Antimicrobial_frog_2"/>
</dbReference>
<protein>
    <submittedName>
        <fullName evidence="10">Brevinin-2-RA6 antimicrobial peptide</fullName>
    </submittedName>
    <submittedName>
        <fullName evidence="11">Brevinin-2-RA6 peptide</fullName>
    </submittedName>
</protein>
<name>D2K8C6_ODOAN</name>
<reference evidence="10" key="2">
    <citation type="submission" date="2009-11" db="EMBL/GenBank/DDBJ databases">
        <title>The highest antimicrobial peptide diversity, skin antimicrobial peptide peptidomics of amphibian, Rana andersonii.</title>
        <authorList>
            <person name="Yang X."/>
            <person name="Liang X."/>
            <person name="Zhang Y."/>
            <person name="Lee W.-H."/>
        </authorList>
    </citation>
    <scope>NUCLEOTIDE SEQUENCE</scope>
    <source>
        <tissue evidence="10">Skin</tissue>
    </source>
</reference>
<accession>D2K8C6</accession>
<proteinExistence type="evidence at transcript level"/>
<keyword evidence="2" id="KW-0878">Amphibian defense peptide</keyword>
<dbReference type="GO" id="GO:0050830">
    <property type="term" value="P:defense response to Gram-positive bacterium"/>
    <property type="evidence" value="ECO:0007669"/>
    <property type="project" value="UniProtKB-ARBA"/>
</dbReference>
<evidence type="ECO:0000256" key="5">
    <source>
        <dbReference type="ARBA" id="ARBA00022729"/>
    </source>
</evidence>
<evidence type="ECO:0000313" key="11">
    <source>
        <dbReference type="EMBL" id="ADP05767.1"/>
    </source>
</evidence>
<keyword evidence="3" id="KW-0964">Secreted</keyword>
<sequence>MFTMKKPLLLLFFLGTISLSLCEEERDADEDDGVEVTEEEVKRGLLDTLKNMAINAAKGAGVSVLNALSCKLSKTC</sequence>
<dbReference type="InterPro" id="IPR004275">
    <property type="entry name" value="Frog_antimicrobial_propeptide"/>
</dbReference>
<evidence type="ECO:0000256" key="4">
    <source>
        <dbReference type="ARBA" id="ARBA00022529"/>
    </source>
</evidence>
<evidence type="ECO:0000259" key="8">
    <source>
        <dbReference type="Pfam" id="PF03032"/>
    </source>
</evidence>
<evidence type="ECO:0000256" key="1">
    <source>
        <dbReference type="ARBA" id="ARBA00004613"/>
    </source>
</evidence>